<evidence type="ECO:0000256" key="2">
    <source>
        <dbReference type="ARBA" id="ARBA00022475"/>
    </source>
</evidence>
<feature type="transmembrane region" description="Helical" evidence="7">
    <location>
        <begin position="6"/>
        <end position="23"/>
    </location>
</feature>
<dbReference type="InterPro" id="IPR002898">
    <property type="entry name" value="MotA_ExbB_proton_chnl"/>
</dbReference>
<protein>
    <recommendedName>
        <fullName evidence="8">MotA/TolQ/ExbB proton channel domain-containing protein</fullName>
    </recommendedName>
</protein>
<dbReference type="EMBL" id="LECT01000044">
    <property type="protein sequence ID" value="KLU02204.1"/>
    <property type="molecule type" value="Genomic_DNA"/>
</dbReference>
<name>A0A0J1E9R9_RHOIS</name>
<evidence type="ECO:0000256" key="3">
    <source>
        <dbReference type="ARBA" id="ARBA00022692"/>
    </source>
</evidence>
<evidence type="ECO:0000256" key="5">
    <source>
        <dbReference type="ARBA" id="ARBA00023136"/>
    </source>
</evidence>
<keyword evidence="4 7" id="KW-1133">Transmembrane helix</keyword>
<dbReference type="PATRIC" id="fig|595434.4.peg.5007"/>
<dbReference type="GO" id="GO:0005886">
    <property type="term" value="C:plasma membrane"/>
    <property type="evidence" value="ECO:0007669"/>
    <property type="project" value="UniProtKB-SubCell"/>
</dbReference>
<gene>
    <name evidence="9" type="ORF">RISK_005270</name>
</gene>
<evidence type="ECO:0000313" key="9">
    <source>
        <dbReference type="EMBL" id="KLU02204.1"/>
    </source>
</evidence>
<keyword evidence="3 7" id="KW-0812">Transmembrane</keyword>
<keyword evidence="2" id="KW-1003">Cell membrane</keyword>
<sequence length="196" mass="21001">MNAYLIFVAVGGVLKVWTWLSRLRHHIGRSEQVLWLCAKMNVHEIVAHDEIDNPIALQAIKTLALKSIRGRETGHQSILNSLEGSLTRELHPLTLIASTLPSMGLVGTCIGMIGMLNAIGIGAADVTDVQAVGTAIGESLPSMAVAISTTLTAAFFGSVLLFGLISVAQARVDQFIDELDAQLDMFPLRNEGENDA</sequence>
<keyword evidence="6" id="KW-0813">Transport</keyword>
<reference evidence="9" key="1">
    <citation type="submission" date="2015-05" db="EMBL/GenBank/DDBJ databases">
        <title>Permanent draft genome of Rhodopirellula islandicus K833.</title>
        <authorList>
            <person name="Kizina J."/>
            <person name="Richter M."/>
            <person name="Glockner F.O."/>
            <person name="Harder J."/>
        </authorList>
    </citation>
    <scope>NUCLEOTIDE SEQUENCE [LARGE SCALE GENOMIC DNA]</scope>
    <source>
        <strain evidence="9">K833</strain>
    </source>
</reference>
<evidence type="ECO:0000259" key="8">
    <source>
        <dbReference type="Pfam" id="PF01618"/>
    </source>
</evidence>
<organism evidence="9 10">
    <name type="scientific">Rhodopirellula islandica</name>
    <dbReference type="NCBI Taxonomy" id="595434"/>
    <lineage>
        <taxon>Bacteria</taxon>
        <taxon>Pseudomonadati</taxon>
        <taxon>Planctomycetota</taxon>
        <taxon>Planctomycetia</taxon>
        <taxon>Pirellulales</taxon>
        <taxon>Pirellulaceae</taxon>
        <taxon>Rhodopirellula</taxon>
    </lineage>
</organism>
<feature type="transmembrane region" description="Helical" evidence="7">
    <location>
        <begin position="103"/>
        <end position="124"/>
    </location>
</feature>
<comment type="similarity">
    <text evidence="6">Belongs to the exbB/tolQ family.</text>
</comment>
<evidence type="ECO:0000256" key="7">
    <source>
        <dbReference type="SAM" id="Phobius"/>
    </source>
</evidence>
<evidence type="ECO:0000313" key="10">
    <source>
        <dbReference type="Proteomes" id="UP000036367"/>
    </source>
</evidence>
<dbReference type="RefSeq" id="WP_047816358.1">
    <property type="nucleotide sequence ID" value="NZ_LECT01000044.1"/>
</dbReference>
<accession>A0A0J1E9R9</accession>
<feature type="transmembrane region" description="Helical" evidence="7">
    <location>
        <begin position="144"/>
        <end position="165"/>
    </location>
</feature>
<keyword evidence="6" id="KW-0653">Protein transport</keyword>
<dbReference type="STRING" id="595434.RISK_005270"/>
<evidence type="ECO:0000256" key="4">
    <source>
        <dbReference type="ARBA" id="ARBA00022989"/>
    </source>
</evidence>
<comment type="caution">
    <text evidence="9">The sequence shown here is derived from an EMBL/GenBank/DDBJ whole genome shotgun (WGS) entry which is preliminary data.</text>
</comment>
<dbReference type="Proteomes" id="UP000036367">
    <property type="component" value="Unassembled WGS sequence"/>
</dbReference>
<comment type="subcellular location">
    <subcellularLocation>
        <location evidence="1">Cell membrane</location>
        <topology evidence="1">Multi-pass membrane protein</topology>
    </subcellularLocation>
    <subcellularLocation>
        <location evidence="6">Membrane</location>
        <topology evidence="6">Multi-pass membrane protein</topology>
    </subcellularLocation>
</comment>
<dbReference type="GO" id="GO:0015031">
    <property type="term" value="P:protein transport"/>
    <property type="evidence" value="ECO:0007669"/>
    <property type="project" value="UniProtKB-KW"/>
</dbReference>
<evidence type="ECO:0000256" key="6">
    <source>
        <dbReference type="RuleBase" id="RU004057"/>
    </source>
</evidence>
<dbReference type="Pfam" id="PF01618">
    <property type="entry name" value="MotA_ExbB"/>
    <property type="match status" value="1"/>
</dbReference>
<evidence type="ECO:0000256" key="1">
    <source>
        <dbReference type="ARBA" id="ARBA00004651"/>
    </source>
</evidence>
<feature type="domain" description="MotA/TolQ/ExbB proton channel" evidence="8">
    <location>
        <begin position="79"/>
        <end position="159"/>
    </location>
</feature>
<proteinExistence type="inferred from homology"/>
<keyword evidence="10" id="KW-1185">Reference proteome</keyword>
<dbReference type="AlphaFoldDB" id="A0A0J1E9R9"/>
<dbReference type="OrthoDB" id="9806929at2"/>
<keyword evidence="5 7" id="KW-0472">Membrane</keyword>